<name>A0AAD1UQR7_EUPCR</name>
<evidence type="ECO:0000313" key="2">
    <source>
        <dbReference type="Proteomes" id="UP001295684"/>
    </source>
</evidence>
<dbReference type="SUPFAM" id="SSF52047">
    <property type="entry name" value="RNI-like"/>
    <property type="match status" value="1"/>
</dbReference>
<accession>A0AAD1UQR7</accession>
<gene>
    <name evidence="1" type="ORF">ECRASSUSDP1_LOCUS13330</name>
</gene>
<keyword evidence="2" id="KW-1185">Reference proteome</keyword>
<protein>
    <submittedName>
        <fullName evidence="1">Uncharacterized protein</fullName>
    </submittedName>
</protein>
<organism evidence="1 2">
    <name type="scientific">Euplotes crassus</name>
    <dbReference type="NCBI Taxonomy" id="5936"/>
    <lineage>
        <taxon>Eukaryota</taxon>
        <taxon>Sar</taxon>
        <taxon>Alveolata</taxon>
        <taxon>Ciliophora</taxon>
        <taxon>Intramacronucleata</taxon>
        <taxon>Spirotrichea</taxon>
        <taxon>Hypotrichia</taxon>
        <taxon>Euplotida</taxon>
        <taxon>Euplotidae</taxon>
        <taxon>Moneuplotes</taxon>
    </lineage>
</organism>
<dbReference type="AlphaFoldDB" id="A0AAD1UQR7"/>
<sequence length="269" mass="30873">MESMSRATQEENTQIISLEKSILEETKEQNISTCQSICYNIFPGEKDIKPLDSDSEKIPNNSYLAIHLNYSEFMQLEQSFKYLKFFDINHIRFVGFDSKNKVFADLLESLFPNKTNELCFYPQNVMNLNRSNYLNSLLRLSSKVVQQVIFGNFGIGLPQLKRLVAAYKHVRELILMDCKLSIPSVPDLSKALINCQIQKLYLGGCGSSNFSDWENNLNQFKNLVQGLASSPNLKSSLKEVNIFDCRVNQDKAEQIFDENQFGHVKIIEK</sequence>
<comment type="caution">
    <text evidence="1">The sequence shown here is derived from an EMBL/GenBank/DDBJ whole genome shotgun (WGS) entry which is preliminary data.</text>
</comment>
<dbReference type="EMBL" id="CAMPGE010013265">
    <property type="protein sequence ID" value="CAI2372003.1"/>
    <property type="molecule type" value="Genomic_DNA"/>
</dbReference>
<reference evidence="1" key="1">
    <citation type="submission" date="2023-07" db="EMBL/GenBank/DDBJ databases">
        <authorList>
            <consortium name="AG Swart"/>
            <person name="Singh M."/>
            <person name="Singh A."/>
            <person name="Seah K."/>
            <person name="Emmerich C."/>
        </authorList>
    </citation>
    <scope>NUCLEOTIDE SEQUENCE</scope>
    <source>
        <strain evidence="1">DP1</strain>
    </source>
</reference>
<proteinExistence type="predicted"/>
<dbReference type="InterPro" id="IPR032675">
    <property type="entry name" value="LRR_dom_sf"/>
</dbReference>
<evidence type="ECO:0000313" key="1">
    <source>
        <dbReference type="EMBL" id="CAI2372003.1"/>
    </source>
</evidence>
<dbReference type="Gene3D" id="3.80.10.10">
    <property type="entry name" value="Ribonuclease Inhibitor"/>
    <property type="match status" value="1"/>
</dbReference>
<dbReference type="Proteomes" id="UP001295684">
    <property type="component" value="Unassembled WGS sequence"/>
</dbReference>